<proteinExistence type="inferred from homology"/>
<protein>
    <submittedName>
        <fullName evidence="11">FtsX-like permease family protein</fullName>
    </submittedName>
</protein>
<dbReference type="EMBL" id="SNYA01000007">
    <property type="protein sequence ID" value="TDP90170.1"/>
    <property type="molecule type" value="Genomic_DNA"/>
</dbReference>
<keyword evidence="3 8" id="KW-0812">Transmembrane</keyword>
<feature type="transmembrane region" description="Helical" evidence="8">
    <location>
        <begin position="335"/>
        <end position="354"/>
    </location>
</feature>
<evidence type="ECO:0000259" key="9">
    <source>
        <dbReference type="Pfam" id="PF02687"/>
    </source>
</evidence>
<feature type="region of interest" description="Disordered" evidence="7">
    <location>
        <begin position="142"/>
        <end position="172"/>
    </location>
</feature>
<feature type="transmembrane region" description="Helical" evidence="8">
    <location>
        <begin position="467"/>
        <end position="489"/>
    </location>
</feature>
<evidence type="ECO:0000256" key="6">
    <source>
        <dbReference type="ARBA" id="ARBA00038076"/>
    </source>
</evidence>
<dbReference type="GO" id="GO:0005886">
    <property type="term" value="C:plasma membrane"/>
    <property type="evidence" value="ECO:0007669"/>
    <property type="project" value="UniProtKB-SubCell"/>
</dbReference>
<feature type="domain" description="MacB-like periplasmic core" evidence="10">
    <location>
        <begin position="17"/>
        <end position="304"/>
    </location>
</feature>
<evidence type="ECO:0000313" key="12">
    <source>
        <dbReference type="Proteomes" id="UP000295601"/>
    </source>
</evidence>
<feature type="compositionally biased region" description="Polar residues" evidence="7">
    <location>
        <begin position="89"/>
        <end position="102"/>
    </location>
</feature>
<keyword evidence="4 8" id="KW-1133">Transmembrane helix</keyword>
<feature type="compositionally biased region" description="Gly residues" evidence="7">
    <location>
        <begin position="70"/>
        <end position="79"/>
    </location>
</feature>
<feature type="compositionally biased region" description="Low complexity" evidence="7">
    <location>
        <begin position="144"/>
        <end position="157"/>
    </location>
</feature>
<comment type="similarity">
    <text evidence="6">Belongs to the ABC-4 integral membrane protein family.</text>
</comment>
<dbReference type="InterPro" id="IPR050250">
    <property type="entry name" value="Macrolide_Exporter_MacB"/>
</dbReference>
<keyword evidence="12" id="KW-1185">Reference proteome</keyword>
<gene>
    <name evidence="11" type="ORF">EDF62_2737</name>
</gene>
<evidence type="ECO:0000256" key="8">
    <source>
        <dbReference type="SAM" id="Phobius"/>
    </source>
</evidence>
<name>A0A4R6RTI7_9MICO</name>
<dbReference type="Pfam" id="PF02687">
    <property type="entry name" value="FtsX"/>
    <property type="match status" value="1"/>
</dbReference>
<keyword evidence="5 8" id="KW-0472">Membrane</keyword>
<dbReference type="InterPro" id="IPR025857">
    <property type="entry name" value="MacB_PCD"/>
</dbReference>
<feature type="region of interest" description="Disordered" evidence="7">
    <location>
        <begin position="60"/>
        <end position="102"/>
    </location>
</feature>
<evidence type="ECO:0000256" key="3">
    <source>
        <dbReference type="ARBA" id="ARBA00022692"/>
    </source>
</evidence>
<evidence type="ECO:0000256" key="1">
    <source>
        <dbReference type="ARBA" id="ARBA00004651"/>
    </source>
</evidence>
<dbReference type="Proteomes" id="UP000295601">
    <property type="component" value="Unassembled WGS sequence"/>
</dbReference>
<organism evidence="11 12">
    <name type="scientific">Leucobacter luti</name>
    <dbReference type="NCBI Taxonomy" id="340320"/>
    <lineage>
        <taxon>Bacteria</taxon>
        <taxon>Bacillati</taxon>
        <taxon>Actinomycetota</taxon>
        <taxon>Actinomycetes</taxon>
        <taxon>Micrococcales</taxon>
        <taxon>Microbacteriaceae</taxon>
        <taxon>Leucobacter</taxon>
    </lineage>
</organism>
<dbReference type="PANTHER" id="PTHR30572">
    <property type="entry name" value="MEMBRANE COMPONENT OF TRANSPORTER-RELATED"/>
    <property type="match status" value="1"/>
</dbReference>
<dbReference type="PANTHER" id="PTHR30572:SF4">
    <property type="entry name" value="ABC TRANSPORTER PERMEASE YTRF"/>
    <property type="match status" value="1"/>
</dbReference>
<evidence type="ECO:0000259" key="10">
    <source>
        <dbReference type="Pfam" id="PF12704"/>
    </source>
</evidence>
<evidence type="ECO:0000313" key="11">
    <source>
        <dbReference type="EMBL" id="TDP90170.1"/>
    </source>
</evidence>
<comment type="subcellular location">
    <subcellularLocation>
        <location evidence="1">Cell membrane</location>
        <topology evidence="1">Multi-pass membrane protein</topology>
    </subcellularLocation>
</comment>
<dbReference type="RefSeq" id="WP_133617399.1">
    <property type="nucleotide sequence ID" value="NZ_SNYA01000007.1"/>
</dbReference>
<reference evidence="11 12" key="1">
    <citation type="submission" date="2019-03" db="EMBL/GenBank/DDBJ databases">
        <title>Genomic analyses of the natural microbiome of Caenorhabditis elegans.</title>
        <authorList>
            <person name="Samuel B."/>
        </authorList>
    </citation>
    <scope>NUCLEOTIDE SEQUENCE [LARGE SCALE GENOMIC DNA]</scope>
    <source>
        <strain evidence="11 12">JUb18</strain>
    </source>
</reference>
<feature type="compositionally biased region" description="Gly residues" evidence="7">
    <location>
        <begin position="158"/>
        <end position="172"/>
    </location>
</feature>
<dbReference type="Pfam" id="PF12704">
    <property type="entry name" value="MacB_PCD"/>
    <property type="match status" value="1"/>
</dbReference>
<dbReference type="GO" id="GO:0022857">
    <property type="term" value="F:transmembrane transporter activity"/>
    <property type="evidence" value="ECO:0007669"/>
    <property type="project" value="TreeGrafter"/>
</dbReference>
<feature type="transmembrane region" description="Helical" evidence="8">
    <location>
        <begin position="388"/>
        <end position="409"/>
    </location>
</feature>
<dbReference type="AlphaFoldDB" id="A0A4R6RTI7"/>
<evidence type="ECO:0000256" key="4">
    <source>
        <dbReference type="ARBA" id="ARBA00022989"/>
    </source>
</evidence>
<evidence type="ECO:0000256" key="2">
    <source>
        <dbReference type="ARBA" id="ARBA00022475"/>
    </source>
</evidence>
<dbReference type="OrthoDB" id="4832961at2"/>
<sequence>MYWTMLRREPGGRKRQTIVVAAGLAIAIALVIVVSALSAGIRQAQSAALERVAGVGTDLTVTGAAPDPGSGDGPGGGGPRFEFGAEAGTTSDGTTSIAQSRLSTDRMRGTLAAAALTTVQSIDGVAAATGVLSLTNTSFSGEMPASAAESGADASGAPSGGPGGGAGGPGGAGGSSFDVNSFTVFGIDPTATAVGPLTGVALNAGRLLTAADNDVDADNVAVLDAAYAASADLALGDTVAIGSGTAEVVGIVSSTTEDTSTAANVYLALETAKALADSGEVVSTIYVAADSAATAEAVQQAIETELPDATVSSQADLAAQVSGSLASASSLISSLGTWLSLIVLAVALAIAILLTNAGVQRRTREFGTLKAIGWSNGRVVRQIAGESLVQALLGGAVGIALGIGAIWVVNLIGITLPGGATAVAGDTGGPDAPDDMAAGGPGGGFGRAAQAAADTADIVLHAPITPWIVGAALALSLLGGVLAGAFGAWRAVRLSPIEALRTIS</sequence>
<evidence type="ECO:0000256" key="7">
    <source>
        <dbReference type="SAM" id="MobiDB-lite"/>
    </source>
</evidence>
<comment type="caution">
    <text evidence="11">The sequence shown here is derived from an EMBL/GenBank/DDBJ whole genome shotgun (WGS) entry which is preliminary data.</text>
</comment>
<keyword evidence="2" id="KW-1003">Cell membrane</keyword>
<accession>A0A4R6RTI7</accession>
<evidence type="ECO:0000256" key="5">
    <source>
        <dbReference type="ARBA" id="ARBA00023136"/>
    </source>
</evidence>
<dbReference type="InterPro" id="IPR003838">
    <property type="entry name" value="ABC3_permease_C"/>
</dbReference>
<feature type="domain" description="ABC3 transporter permease C-terminal" evidence="9">
    <location>
        <begin position="339"/>
        <end position="496"/>
    </location>
</feature>